<dbReference type="InterPro" id="IPR029058">
    <property type="entry name" value="AB_hydrolase_fold"/>
</dbReference>
<feature type="domain" description="DUF676" evidence="8">
    <location>
        <begin position="175"/>
        <end position="235"/>
    </location>
</feature>
<proteinExistence type="inferred from homology"/>
<comment type="similarity">
    <text evidence="4">Belongs to the putative lipase ROG1 family.</text>
</comment>
<accession>A0ABR4EL18</accession>
<keyword evidence="10" id="KW-1185">Reference proteome</keyword>
<evidence type="ECO:0000313" key="10">
    <source>
        <dbReference type="Proteomes" id="UP001600888"/>
    </source>
</evidence>
<gene>
    <name evidence="9" type="ORF">FJTKL_10042</name>
</gene>
<comment type="caution">
    <text evidence="9">The sequence shown here is derived from an EMBL/GenBank/DDBJ whole genome shotgun (WGS) entry which is preliminary data.</text>
</comment>
<dbReference type="PANTHER" id="PTHR48182:SF2">
    <property type="entry name" value="PROTEIN SERAC1"/>
    <property type="match status" value="1"/>
</dbReference>
<evidence type="ECO:0000313" key="9">
    <source>
        <dbReference type="EMBL" id="KAL2283139.1"/>
    </source>
</evidence>
<protein>
    <recommendedName>
        <fullName evidence="8">DUF676 domain-containing protein</fullName>
    </recommendedName>
</protein>
<evidence type="ECO:0000256" key="7">
    <source>
        <dbReference type="ARBA" id="ARBA00023136"/>
    </source>
</evidence>
<evidence type="ECO:0000256" key="3">
    <source>
        <dbReference type="ARBA" id="ARBA00004370"/>
    </source>
</evidence>
<sequence length="265" mass="28990">MMPTGAGVPDSGMGRNTTFRVQGLPAGIATDDAASIIAQLFDTDSFKCALTVHSLGPDPYHYGRSVDMVATVTFGRIPPGLQNDGEVEFTQTVTLRGEETNIDVVFDSNFLGFTPLNNVKDSEDHMIDCIAVSGLASHAFGSWKSRGGHFMWLRDDNEWRTPNVRVLLYGYDTTLARSESFQSIDDIGTTLANRLSGIRNFYPGRINYEPRPIVFIAHSLGGLVVKQAICKSMQSFQECIAQLGHALAWFKSFKATASLNPCLSP</sequence>
<organism evidence="9 10">
    <name type="scientific">Diaporthe vaccinii</name>
    <dbReference type="NCBI Taxonomy" id="105482"/>
    <lineage>
        <taxon>Eukaryota</taxon>
        <taxon>Fungi</taxon>
        <taxon>Dikarya</taxon>
        <taxon>Ascomycota</taxon>
        <taxon>Pezizomycotina</taxon>
        <taxon>Sordariomycetes</taxon>
        <taxon>Sordariomycetidae</taxon>
        <taxon>Diaporthales</taxon>
        <taxon>Diaporthaceae</taxon>
        <taxon>Diaporthe</taxon>
        <taxon>Diaporthe eres species complex</taxon>
    </lineage>
</organism>
<evidence type="ECO:0000259" key="8">
    <source>
        <dbReference type="Pfam" id="PF05057"/>
    </source>
</evidence>
<dbReference type="SUPFAM" id="SSF53474">
    <property type="entry name" value="alpha/beta-Hydrolases"/>
    <property type="match status" value="1"/>
</dbReference>
<evidence type="ECO:0000256" key="6">
    <source>
        <dbReference type="ARBA" id="ARBA00023128"/>
    </source>
</evidence>
<dbReference type="Proteomes" id="UP001600888">
    <property type="component" value="Unassembled WGS sequence"/>
</dbReference>
<dbReference type="Pfam" id="PF05057">
    <property type="entry name" value="DUF676"/>
    <property type="match status" value="1"/>
</dbReference>
<dbReference type="Gene3D" id="3.40.50.1820">
    <property type="entry name" value="alpha/beta hydrolase"/>
    <property type="match status" value="1"/>
</dbReference>
<evidence type="ECO:0000256" key="2">
    <source>
        <dbReference type="ARBA" id="ARBA00004240"/>
    </source>
</evidence>
<dbReference type="PANTHER" id="PTHR48182">
    <property type="entry name" value="PROTEIN SERAC1"/>
    <property type="match status" value="1"/>
</dbReference>
<comment type="subcellular location">
    <subcellularLocation>
        <location evidence="2">Endoplasmic reticulum</location>
    </subcellularLocation>
    <subcellularLocation>
        <location evidence="3">Membrane</location>
    </subcellularLocation>
    <subcellularLocation>
        <location evidence="1">Mitochondrion</location>
    </subcellularLocation>
</comment>
<keyword evidence="5" id="KW-0256">Endoplasmic reticulum</keyword>
<name>A0ABR4EL18_9PEZI</name>
<keyword evidence="7" id="KW-0472">Membrane</keyword>
<reference evidence="9 10" key="1">
    <citation type="submission" date="2024-03" db="EMBL/GenBank/DDBJ databases">
        <title>A high-quality draft genome sequence of Diaporthe vaccinii, a causative agent of upright dieback and viscid rot disease in cranberry plants.</title>
        <authorList>
            <person name="Sarrasin M."/>
            <person name="Lang B.F."/>
            <person name="Burger G."/>
        </authorList>
    </citation>
    <scope>NUCLEOTIDE SEQUENCE [LARGE SCALE GENOMIC DNA]</scope>
    <source>
        <strain evidence="9 10">IS7</strain>
    </source>
</reference>
<evidence type="ECO:0000256" key="5">
    <source>
        <dbReference type="ARBA" id="ARBA00022824"/>
    </source>
</evidence>
<evidence type="ECO:0000256" key="1">
    <source>
        <dbReference type="ARBA" id="ARBA00004173"/>
    </source>
</evidence>
<dbReference type="InterPro" id="IPR052374">
    <property type="entry name" value="SERAC1"/>
</dbReference>
<dbReference type="EMBL" id="JBAWTH010000044">
    <property type="protein sequence ID" value="KAL2283139.1"/>
    <property type="molecule type" value="Genomic_DNA"/>
</dbReference>
<dbReference type="InterPro" id="IPR007751">
    <property type="entry name" value="DUF676_lipase-like"/>
</dbReference>
<evidence type="ECO:0000256" key="4">
    <source>
        <dbReference type="ARBA" id="ARBA00007920"/>
    </source>
</evidence>
<keyword evidence="6" id="KW-0496">Mitochondrion</keyword>